<keyword evidence="1" id="KW-1133">Transmembrane helix</keyword>
<feature type="transmembrane region" description="Helical" evidence="1">
    <location>
        <begin position="204"/>
        <end position="228"/>
    </location>
</feature>
<reference evidence="2 3" key="1">
    <citation type="submission" date="2023-08" db="EMBL/GenBank/DDBJ databases">
        <authorList>
            <person name="Folkvardsen B D."/>
            <person name="Norman A."/>
        </authorList>
    </citation>
    <scope>NUCLEOTIDE SEQUENCE [LARGE SCALE GENOMIC DNA]</scope>
    <source>
        <strain evidence="2 3">Mu0050</strain>
    </source>
</reference>
<gene>
    <name evidence="2" type="ORF">MU0050_002363</name>
</gene>
<feature type="transmembrane region" description="Helical" evidence="1">
    <location>
        <begin position="18"/>
        <end position="34"/>
    </location>
</feature>
<evidence type="ECO:0000313" key="3">
    <source>
        <dbReference type="Proteomes" id="UP001190466"/>
    </source>
</evidence>
<name>A0ABM9ME03_9MYCO</name>
<keyword evidence="3" id="KW-1185">Reference proteome</keyword>
<feature type="transmembrane region" description="Helical" evidence="1">
    <location>
        <begin position="92"/>
        <end position="110"/>
    </location>
</feature>
<protein>
    <submittedName>
        <fullName evidence="2">Uncharacterized protein</fullName>
    </submittedName>
</protein>
<feature type="transmembrane region" description="Helical" evidence="1">
    <location>
        <begin position="64"/>
        <end position="83"/>
    </location>
</feature>
<dbReference type="Proteomes" id="UP001190466">
    <property type="component" value="Chromosome"/>
</dbReference>
<sequence>MLYTVALVLELGDNWTDSWFTACFVAASALAVGTGMNRGKLLTLVVAFTAYFVVFRFPEVANHVNLMLCLNIGIIAVLTVSVVRGRDPEDDFAALAPLLRIGLILVYALAGFHKLNTDYLQPESSCATSILGSVIGTLGMRVLGVPVVIPVAAVAAVIGYRLARRGRFARPGHRGFTAAVMGLAIAGLGAVAVVLLSWRLGPVGAAISVVAAVAVVAWELIGGLLLTVPRLQAGILAISLAMHATLALVGFVDFGALAVALLFSFVPPAYLRVLIDGGAVRLGARSVHRVTAYAAVGFGIALLSGIDAHVQRVPETTFVTGLLFNLAVLIVVWPILAAVFDPAPRPDWGGVRILDRRTPALLYAVPALIALLGMTSYLGLRTAGNFSMFSNLRTEGETSNHLLLSGNPLKLWDYQDDVVWIVDIDDRYGQIIHHYDESPRGHALPVVEFRKWIHDWTEAGYRVPLTYEYRGELRATADIVTDPAWRTERRTPAMVLQDFRIIQPGQPNWCRW</sequence>
<accession>A0ABM9ME03</accession>
<feature type="transmembrane region" description="Helical" evidence="1">
    <location>
        <begin position="240"/>
        <end position="266"/>
    </location>
</feature>
<evidence type="ECO:0000313" key="2">
    <source>
        <dbReference type="EMBL" id="CAJ1582955.1"/>
    </source>
</evidence>
<evidence type="ECO:0000256" key="1">
    <source>
        <dbReference type="SAM" id="Phobius"/>
    </source>
</evidence>
<feature type="transmembrane region" description="Helical" evidence="1">
    <location>
        <begin position="130"/>
        <end position="163"/>
    </location>
</feature>
<feature type="transmembrane region" description="Helical" evidence="1">
    <location>
        <begin position="360"/>
        <end position="380"/>
    </location>
</feature>
<dbReference type="RefSeq" id="WP_316516864.1">
    <property type="nucleotide sequence ID" value="NZ_OY726395.1"/>
</dbReference>
<keyword evidence="1" id="KW-0812">Transmembrane</keyword>
<feature type="transmembrane region" description="Helical" evidence="1">
    <location>
        <begin position="175"/>
        <end position="198"/>
    </location>
</feature>
<keyword evidence="1" id="KW-0472">Membrane</keyword>
<organism evidence="2 3">
    <name type="scientific">[Mycobacterium] wendilense</name>
    <dbReference type="NCBI Taxonomy" id="3064284"/>
    <lineage>
        <taxon>Bacteria</taxon>
        <taxon>Bacillati</taxon>
        <taxon>Actinomycetota</taxon>
        <taxon>Actinomycetes</taxon>
        <taxon>Mycobacteriales</taxon>
        <taxon>Mycobacteriaceae</taxon>
        <taxon>Mycolicibacter</taxon>
    </lineage>
</organism>
<proteinExistence type="predicted"/>
<feature type="transmembrane region" description="Helical" evidence="1">
    <location>
        <begin position="318"/>
        <end position="340"/>
    </location>
</feature>
<feature type="transmembrane region" description="Helical" evidence="1">
    <location>
        <begin position="286"/>
        <end position="306"/>
    </location>
</feature>
<feature type="transmembrane region" description="Helical" evidence="1">
    <location>
        <begin position="41"/>
        <end position="58"/>
    </location>
</feature>
<dbReference type="EMBL" id="OY726395">
    <property type="protein sequence ID" value="CAJ1582955.1"/>
    <property type="molecule type" value="Genomic_DNA"/>
</dbReference>